<name>A0A4V4H5V9_MUSBA</name>
<dbReference type="AlphaFoldDB" id="A0A4V4H5V9"/>
<proteinExistence type="predicted"/>
<feature type="transmembrane region" description="Helical" evidence="3">
    <location>
        <begin position="59"/>
        <end position="77"/>
    </location>
</feature>
<keyword evidence="1" id="KW-0175">Coiled coil</keyword>
<accession>A0A4V4H5V9</accession>
<evidence type="ECO:0000256" key="1">
    <source>
        <dbReference type="SAM" id="Coils"/>
    </source>
</evidence>
<evidence type="ECO:0000313" key="5">
    <source>
        <dbReference type="Proteomes" id="UP000317650"/>
    </source>
</evidence>
<protein>
    <recommendedName>
        <fullName evidence="6">Protein HEADING DATE REPRESSOR 1</fullName>
    </recommendedName>
</protein>
<keyword evidence="3" id="KW-0812">Transmembrane</keyword>
<keyword evidence="3" id="KW-0472">Membrane</keyword>
<comment type="caution">
    <text evidence="4">The sequence shown here is derived from an EMBL/GenBank/DDBJ whole genome shotgun (WGS) entry which is preliminary data.</text>
</comment>
<keyword evidence="3" id="KW-1133">Transmembrane helix</keyword>
<dbReference type="STRING" id="52838.A0A4V4H5V9"/>
<evidence type="ECO:0000313" key="4">
    <source>
        <dbReference type="EMBL" id="THU57536.1"/>
    </source>
</evidence>
<evidence type="ECO:0000256" key="3">
    <source>
        <dbReference type="SAM" id="Phobius"/>
    </source>
</evidence>
<sequence length="291" mass="33126">MDRAAITASNDPFAFSPPHLYRPLTFTSRKTTRGKPSKIETNKAREIERERGKGKQKRVLLLLVFLVGISSFQREFYCTQKRRREQAVMMEGFSPASPPRIFWNSRKRSATARSLEDAAVRAVAGAKEPGETAKAHPAAADEHRPEEEEKVGKAALSERRQALFEPLEPSSYGRRTPADVLLPPPDFDPTCYPKGWLVGKKRKLVNVDVVESMRRIAIQEMNRKDKEIDGLNEQLEEDARCMEHLQVQLLEERSKRVEAERQNAMLQDQVSMLMNVLEETQAVEEEASGDH</sequence>
<organism evidence="4 5">
    <name type="scientific">Musa balbisiana</name>
    <name type="common">Banana</name>
    <dbReference type="NCBI Taxonomy" id="52838"/>
    <lineage>
        <taxon>Eukaryota</taxon>
        <taxon>Viridiplantae</taxon>
        <taxon>Streptophyta</taxon>
        <taxon>Embryophyta</taxon>
        <taxon>Tracheophyta</taxon>
        <taxon>Spermatophyta</taxon>
        <taxon>Magnoliopsida</taxon>
        <taxon>Liliopsida</taxon>
        <taxon>Zingiberales</taxon>
        <taxon>Musaceae</taxon>
        <taxon>Musa</taxon>
    </lineage>
</organism>
<gene>
    <name evidence="4" type="ORF">C4D60_Mb03t04550</name>
</gene>
<dbReference type="PANTHER" id="PTHR37205:SF1">
    <property type="entry name" value="F23A5.30 PROTEIN"/>
    <property type="match status" value="1"/>
</dbReference>
<dbReference type="InterPro" id="IPR038864">
    <property type="entry name" value="HDR1"/>
</dbReference>
<evidence type="ECO:0000256" key="2">
    <source>
        <dbReference type="SAM" id="MobiDB-lite"/>
    </source>
</evidence>
<dbReference type="EMBL" id="PYDT01000006">
    <property type="protein sequence ID" value="THU57536.1"/>
    <property type="molecule type" value="Genomic_DNA"/>
</dbReference>
<feature type="coiled-coil region" evidence="1">
    <location>
        <begin position="214"/>
        <end position="269"/>
    </location>
</feature>
<feature type="compositionally biased region" description="Basic and acidic residues" evidence="2">
    <location>
        <begin position="128"/>
        <end position="153"/>
    </location>
</feature>
<evidence type="ECO:0008006" key="6">
    <source>
        <dbReference type="Google" id="ProtNLM"/>
    </source>
</evidence>
<dbReference type="PANTHER" id="PTHR37205">
    <property type="entry name" value="F23A5.30 PROTEIN"/>
    <property type="match status" value="1"/>
</dbReference>
<feature type="region of interest" description="Disordered" evidence="2">
    <location>
        <begin position="125"/>
        <end position="153"/>
    </location>
</feature>
<keyword evidence="5" id="KW-1185">Reference proteome</keyword>
<reference evidence="4 5" key="1">
    <citation type="journal article" date="2019" name="Nat. Plants">
        <title>Genome sequencing of Musa balbisiana reveals subgenome evolution and function divergence in polyploid bananas.</title>
        <authorList>
            <person name="Yao X."/>
        </authorList>
    </citation>
    <scope>NUCLEOTIDE SEQUENCE [LARGE SCALE GENOMIC DNA]</scope>
    <source>
        <strain evidence="5">cv. DH-PKW</strain>
        <tissue evidence="4">Leaves</tissue>
    </source>
</reference>
<dbReference type="GO" id="GO:0009909">
    <property type="term" value="P:regulation of flower development"/>
    <property type="evidence" value="ECO:0007669"/>
    <property type="project" value="InterPro"/>
</dbReference>
<dbReference type="Proteomes" id="UP000317650">
    <property type="component" value="Chromosome 3"/>
</dbReference>